<name>A0ABR3XZW4_9PEZI</name>
<evidence type="ECO:0000313" key="3">
    <source>
        <dbReference type="Proteomes" id="UP001583177"/>
    </source>
</evidence>
<feature type="compositionally biased region" description="Basic and acidic residues" evidence="1">
    <location>
        <begin position="149"/>
        <end position="163"/>
    </location>
</feature>
<evidence type="ECO:0000256" key="1">
    <source>
        <dbReference type="SAM" id="MobiDB-lite"/>
    </source>
</evidence>
<gene>
    <name evidence="2" type="ORF">Daus18300_001046</name>
</gene>
<keyword evidence="3" id="KW-1185">Reference proteome</keyword>
<proteinExistence type="predicted"/>
<accession>A0ABR3XZW4</accession>
<sequence>MDSSNPGSCLQGMRADVLREHWDKFDSIVSTLVGLGASPVDVEEKLHSVFGRIMSPIQQSGRIKQEHAAAKPNTSSTVKVRRAPQHNVNATIKVEDDEDQPRITMNHKPIPVGKNQALNIGQRKRKATDTNVPVDCNIKRPKSTYGKQPAREKTNDAECKDNKVSSSEAPPDPDRELTPAAGVYRKGREVFMRPKVGWQFREFSGTTKVWYNNGWRPLIQDQPDFKGVYKADGGWILPWVAHLSSEKMKRWNAQAKVEFNSPY</sequence>
<dbReference type="Proteomes" id="UP001583177">
    <property type="component" value="Unassembled WGS sequence"/>
</dbReference>
<comment type="caution">
    <text evidence="2">The sequence shown here is derived from an EMBL/GenBank/DDBJ whole genome shotgun (WGS) entry which is preliminary data.</text>
</comment>
<evidence type="ECO:0000313" key="2">
    <source>
        <dbReference type="EMBL" id="KAL1881195.1"/>
    </source>
</evidence>
<protein>
    <submittedName>
        <fullName evidence="2">Uncharacterized protein</fullName>
    </submittedName>
</protein>
<organism evidence="2 3">
    <name type="scientific">Diaporthe australafricana</name>
    <dbReference type="NCBI Taxonomy" id="127596"/>
    <lineage>
        <taxon>Eukaryota</taxon>
        <taxon>Fungi</taxon>
        <taxon>Dikarya</taxon>
        <taxon>Ascomycota</taxon>
        <taxon>Pezizomycotina</taxon>
        <taxon>Sordariomycetes</taxon>
        <taxon>Sordariomycetidae</taxon>
        <taxon>Diaporthales</taxon>
        <taxon>Diaporthaceae</taxon>
        <taxon>Diaporthe</taxon>
    </lineage>
</organism>
<dbReference type="EMBL" id="JAWRVE010000006">
    <property type="protein sequence ID" value="KAL1881195.1"/>
    <property type="molecule type" value="Genomic_DNA"/>
</dbReference>
<feature type="region of interest" description="Disordered" evidence="1">
    <location>
        <begin position="122"/>
        <end position="180"/>
    </location>
</feature>
<reference evidence="2 3" key="1">
    <citation type="journal article" date="2024" name="IMA Fungus">
        <title>IMA Genome - F19 : A genome assembly and annotation guide to empower mycologists, including annotated draft genome sequences of Ceratocystis pirilliformis, Diaporthe australafricana, Fusarium ophioides, Paecilomyces lecythidis, and Sporothrix stenoceras.</title>
        <authorList>
            <person name="Aylward J."/>
            <person name="Wilson A.M."/>
            <person name="Visagie C.M."/>
            <person name="Spraker J."/>
            <person name="Barnes I."/>
            <person name="Buitendag C."/>
            <person name="Ceriani C."/>
            <person name="Del Mar Angel L."/>
            <person name="du Plessis D."/>
            <person name="Fuchs T."/>
            <person name="Gasser K."/>
            <person name="Kramer D."/>
            <person name="Li W."/>
            <person name="Munsamy K."/>
            <person name="Piso A."/>
            <person name="Price J.L."/>
            <person name="Sonnekus B."/>
            <person name="Thomas C."/>
            <person name="van der Nest A."/>
            <person name="van Dijk A."/>
            <person name="van Heerden A."/>
            <person name="van Vuuren N."/>
            <person name="Yilmaz N."/>
            <person name="Duong T.A."/>
            <person name="van der Merwe N.A."/>
            <person name="Wingfield M.J."/>
            <person name="Wingfield B.D."/>
        </authorList>
    </citation>
    <scope>NUCLEOTIDE SEQUENCE [LARGE SCALE GENOMIC DNA]</scope>
    <source>
        <strain evidence="2 3">CMW 18300</strain>
    </source>
</reference>